<dbReference type="GO" id="GO:0051075">
    <property type="term" value="F:S-adenosylmethionine:tRNA ribosyltransferase-isomerase activity"/>
    <property type="evidence" value="ECO:0007669"/>
    <property type="project" value="UniProtKB-EC"/>
</dbReference>
<accession>R4PJV6</accession>
<dbReference type="EC" id="2.4.99.17" evidence="5"/>
<dbReference type="Pfam" id="PF02547">
    <property type="entry name" value="Queuosine_synth"/>
    <property type="match status" value="1"/>
</dbReference>
<comment type="subunit">
    <text evidence="5">Monomer.</text>
</comment>
<dbReference type="Gene3D" id="3.40.1780.10">
    <property type="entry name" value="QueA-like"/>
    <property type="match status" value="1"/>
</dbReference>
<dbReference type="EMBL" id="CP005957">
    <property type="protein sequence ID" value="AGL61763.1"/>
    <property type="molecule type" value="Genomic_DNA"/>
</dbReference>
<evidence type="ECO:0000313" key="6">
    <source>
        <dbReference type="EMBL" id="AGL61763.1"/>
    </source>
</evidence>
<dbReference type="UniPathway" id="UPA00392"/>
<dbReference type="STRING" id="1332188.L336_0052"/>
<evidence type="ECO:0000313" key="7">
    <source>
        <dbReference type="Proteomes" id="UP000013893"/>
    </source>
</evidence>
<keyword evidence="7" id="KW-1185">Reference proteome</keyword>
<dbReference type="HAMAP" id="MF_00113">
    <property type="entry name" value="QueA"/>
    <property type="match status" value="1"/>
</dbReference>
<evidence type="ECO:0000256" key="1">
    <source>
        <dbReference type="ARBA" id="ARBA00022490"/>
    </source>
</evidence>
<keyword evidence="6" id="KW-0413">Isomerase</keyword>
<dbReference type="KEGG" id="saal:L336_0052"/>
<dbReference type="SUPFAM" id="SSF111337">
    <property type="entry name" value="QueA-like"/>
    <property type="match status" value="1"/>
</dbReference>
<evidence type="ECO:0000256" key="4">
    <source>
        <dbReference type="ARBA" id="ARBA00022785"/>
    </source>
</evidence>
<dbReference type="PATRIC" id="fig|1332188.3.peg.53"/>
<comment type="catalytic activity">
    <reaction evidence="5">
        <text>7-aminomethyl-7-carbaguanosine(34) in tRNA + S-adenosyl-L-methionine = epoxyqueuosine(34) in tRNA + adenine + L-methionine + 2 H(+)</text>
        <dbReference type="Rhea" id="RHEA:32155"/>
        <dbReference type="Rhea" id="RHEA-COMP:10342"/>
        <dbReference type="Rhea" id="RHEA-COMP:18582"/>
        <dbReference type="ChEBI" id="CHEBI:15378"/>
        <dbReference type="ChEBI" id="CHEBI:16708"/>
        <dbReference type="ChEBI" id="CHEBI:57844"/>
        <dbReference type="ChEBI" id="CHEBI:59789"/>
        <dbReference type="ChEBI" id="CHEBI:82833"/>
        <dbReference type="ChEBI" id="CHEBI:194443"/>
        <dbReference type="EC" id="2.4.99.17"/>
    </reaction>
</comment>
<dbReference type="Proteomes" id="UP000013893">
    <property type="component" value="Chromosome"/>
</dbReference>
<gene>
    <name evidence="5 6" type="primary">queA</name>
    <name evidence="6" type="ORF">L336_0052</name>
</gene>
<dbReference type="PANTHER" id="PTHR30307">
    <property type="entry name" value="S-ADENOSYLMETHIONINE:TRNA RIBOSYLTRANSFERASE-ISOMERASE"/>
    <property type="match status" value="1"/>
</dbReference>
<evidence type="ECO:0000256" key="2">
    <source>
        <dbReference type="ARBA" id="ARBA00022679"/>
    </source>
</evidence>
<dbReference type="NCBIfam" id="NF001140">
    <property type="entry name" value="PRK00147.1"/>
    <property type="match status" value="1"/>
</dbReference>
<dbReference type="NCBIfam" id="TIGR00113">
    <property type="entry name" value="queA"/>
    <property type="match status" value="1"/>
</dbReference>
<dbReference type="Gene3D" id="2.40.10.240">
    <property type="entry name" value="QueA-like"/>
    <property type="match status" value="1"/>
</dbReference>
<sequence>MSLVLHWYVMQLADFHYDIPEKLIATTPPTVRGDARLLVLDRQSGTVSDRHYPDIVDYLGLGDVLIINDTKVIKARLITTKQTGGTRELVLVEKHGRSDDWHTHKVIYRRKLAVGDKLSVGADTLTVEELLDGGMAIIKSERDLLQIAEEHGSVPLPPYMRRDATPADIERYQTIFAREQGSVAAPTASLNMTEETLSRLRDKGIVVVYATLHVGLGTFLPIRVEDVTDHHMHKEYFEIPAVTVSAIRDAKAKGKRVVALGTTVTRTLEYAHEAILAGPPRDLSGEADIFMYPGYSFKIIDGLITNFHMPDSTVLMLTAAFAGWDKLKPAYEHAIDKSYRFFSYGDSMLIL</sequence>
<organism evidence="6 7">
    <name type="scientific">Candidatus Saccharimonas aalborgensis</name>
    <dbReference type="NCBI Taxonomy" id="1332188"/>
    <lineage>
        <taxon>Bacteria</taxon>
        <taxon>Candidatus Saccharimonadota</taxon>
        <taxon>Candidatus Saccharimonadia</taxon>
        <taxon>Candidatus Saccharimonadales</taxon>
        <taxon>Candidatus Saccharimonadaceae</taxon>
        <taxon>Candidatus Saccharimonas</taxon>
    </lineage>
</organism>
<comment type="function">
    <text evidence="5">Transfers and isomerizes the ribose moiety from AdoMet to the 7-aminomethyl group of 7-deazaguanine (preQ1-tRNA) to give epoxyqueuosine (oQ-tRNA).</text>
</comment>
<dbReference type="InterPro" id="IPR042119">
    <property type="entry name" value="QueA_dom2"/>
</dbReference>
<evidence type="ECO:0000256" key="3">
    <source>
        <dbReference type="ARBA" id="ARBA00022691"/>
    </source>
</evidence>
<keyword evidence="1 5" id="KW-0963">Cytoplasm</keyword>
<dbReference type="GO" id="GO:0005737">
    <property type="term" value="C:cytoplasm"/>
    <property type="evidence" value="ECO:0007669"/>
    <property type="project" value="UniProtKB-SubCell"/>
</dbReference>
<comment type="pathway">
    <text evidence="5">tRNA modification; tRNA-queuosine biosynthesis.</text>
</comment>
<dbReference type="InterPro" id="IPR003699">
    <property type="entry name" value="QueA"/>
</dbReference>
<keyword evidence="2 5" id="KW-0808">Transferase</keyword>
<keyword evidence="4 5" id="KW-0671">Queuosine biosynthesis</keyword>
<dbReference type="InterPro" id="IPR036100">
    <property type="entry name" value="QueA_sf"/>
</dbReference>
<reference evidence="6 7" key="1">
    <citation type="journal article" date="2013" name="Nat. Biotechnol.">
        <title>Genome sequences of rare, uncultured bacteria obtained by differential coverage binning of multiple metagenomes.</title>
        <authorList>
            <person name="Albertsen M."/>
            <person name="Hugenholtz P."/>
            <person name="Skarshewski A."/>
            <person name="Nielsen K.L."/>
            <person name="Tyson G.W."/>
            <person name="Nielsen P.H."/>
        </authorList>
    </citation>
    <scope>NUCLEOTIDE SEQUENCE [LARGE SCALE GENOMIC DNA]</scope>
    <source>
        <strain evidence="6">TM71</strain>
    </source>
</reference>
<dbReference type="InterPro" id="IPR042118">
    <property type="entry name" value="QueA_dom1"/>
</dbReference>
<dbReference type="AlphaFoldDB" id="R4PJV6"/>
<protein>
    <recommendedName>
        <fullName evidence="5">S-adenosylmethionine:tRNA ribosyltransferase-isomerase</fullName>
        <ecNumber evidence="5">2.4.99.17</ecNumber>
    </recommendedName>
    <alternativeName>
        <fullName evidence="5">Queuosine biosynthesis protein QueA</fullName>
    </alternativeName>
</protein>
<comment type="subcellular location">
    <subcellularLocation>
        <location evidence="5">Cytoplasm</location>
    </subcellularLocation>
</comment>
<dbReference type="HOGENOM" id="CLU_039110_1_0_0"/>
<name>R4PJV6_9BACT</name>
<comment type="similarity">
    <text evidence="5">Belongs to the QueA family.</text>
</comment>
<proteinExistence type="inferred from homology"/>
<keyword evidence="3 5" id="KW-0949">S-adenosyl-L-methionine</keyword>
<dbReference type="PANTHER" id="PTHR30307:SF0">
    <property type="entry name" value="S-ADENOSYLMETHIONINE:TRNA RIBOSYLTRANSFERASE-ISOMERASE"/>
    <property type="match status" value="1"/>
</dbReference>
<dbReference type="GO" id="GO:0008616">
    <property type="term" value="P:tRNA queuosine(34) biosynthetic process"/>
    <property type="evidence" value="ECO:0007669"/>
    <property type="project" value="UniProtKB-UniRule"/>
</dbReference>
<evidence type="ECO:0000256" key="5">
    <source>
        <dbReference type="HAMAP-Rule" id="MF_00113"/>
    </source>
</evidence>